<proteinExistence type="predicted"/>
<organism evidence="1 2">
    <name type="scientific">Penicilliopsis zonata CBS 506.65</name>
    <dbReference type="NCBI Taxonomy" id="1073090"/>
    <lineage>
        <taxon>Eukaryota</taxon>
        <taxon>Fungi</taxon>
        <taxon>Dikarya</taxon>
        <taxon>Ascomycota</taxon>
        <taxon>Pezizomycotina</taxon>
        <taxon>Eurotiomycetes</taxon>
        <taxon>Eurotiomycetidae</taxon>
        <taxon>Eurotiales</taxon>
        <taxon>Aspergillaceae</taxon>
        <taxon>Penicilliopsis</taxon>
    </lineage>
</organism>
<protein>
    <submittedName>
        <fullName evidence="1">Uncharacterized protein</fullName>
    </submittedName>
</protein>
<evidence type="ECO:0000313" key="1">
    <source>
        <dbReference type="EMBL" id="OJJ42756.1"/>
    </source>
</evidence>
<reference evidence="2" key="1">
    <citation type="journal article" date="2017" name="Genome Biol.">
        <title>Comparative genomics reveals high biological diversity and specific adaptations in the industrially and medically important fungal genus Aspergillus.</title>
        <authorList>
            <person name="de Vries R.P."/>
            <person name="Riley R."/>
            <person name="Wiebenga A."/>
            <person name="Aguilar-Osorio G."/>
            <person name="Amillis S."/>
            <person name="Uchima C.A."/>
            <person name="Anderluh G."/>
            <person name="Asadollahi M."/>
            <person name="Askin M."/>
            <person name="Barry K."/>
            <person name="Battaglia E."/>
            <person name="Bayram O."/>
            <person name="Benocci T."/>
            <person name="Braus-Stromeyer S.A."/>
            <person name="Caldana C."/>
            <person name="Canovas D."/>
            <person name="Cerqueira G.C."/>
            <person name="Chen F."/>
            <person name="Chen W."/>
            <person name="Choi C."/>
            <person name="Clum A."/>
            <person name="Dos Santos R.A."/>
            <person name="Damasio A.R."/>
            <person name="Diallinas G."/>
            <person name="Emri T."/>
            <person name="Fekete E."/>
            <person name="Flipphi M."/>
            <person name="Freyberg S."/>
            <person name="Gallo A."/>
            <person name="Gournas C."/>
            <person name="Habgood R."/>
            <person name="Hainaut M."/>
            <person name="Harispe M.L."/>
            <person name="Henrissat B."/>
            <person name="Hilden K.S."/>
            <person name="Hope R."/>
            <person name="Hossain A."/>
            <person name="Karabika E."/>
            <person name="Karaffa L."/>
            <person name="Karanyi Z."/>
            <person name="Krasevec N."/>
            <person name="Kuo A."/>
            <person name="Kusch H."/>
            <person name="LaButti K."/>
            <person name="Lagendijk E.L."/>
            <person name="Lapidus A."/>
            <person name="Levasseur A."/>
            <person name="Lindquist E."/>
            <person name="Lipzen A."/>
            <person name="Logrieco A.F."/>
            <person name="MacCabe A."/>
            <person name="Maekelae M.R."/>
            <person name="Malavazi I."/>
            <person name="Melin P."/>
            <person name="Meyer V."/>
            <person name="Mielnichuk N."/>
            <person name="Miskei M."/>
            <person name="Molnar A.P."/>
            <person name="Mule G."/>
            <person name="Ngan C.Y."/>
            <person name="Orejas M."/>
            <person name="Orosz E."/>
            <person name="Ouedraogo J.P."/>
            <person name="Overkamp K.M."/>
            <person name="Park H.-S."/>
            <person name="Perrone G."/>
            <person name="Piumi F."/>
            <person name="Punt P.J."/>
            <person name="Ram A.F."/>
            <person name="Ramon A."/>
            <person name="Rauscher S."/>
            <person name="Record E."/>
            <person name="Riano-Pachon D.M."/>
            <person name="Robert V."/>
            <person name="Roehrig J."/>
            <person name="Ruller R."/>
            <person name="Salamov A."/>
            <person name="Salih N.S."/>
            <person name="Samson R.A."/>
            <person name="Sandor E."/>
            <person name="Sanguinetti M."/>
            <person name="Schuetze T."/>
            <person name="Sepcic K."/>
            <person name="Shelest E."/>
            <person name="Sherlock G."/>
            <person name="Sophianopoulou V."/>
            <person name="Squina F.M."/>
            <person name="Sun H."/>
            <person name="Susca A."/>
            <person name="Todd R.B."/>
            <person name="Tsang A."/>
            <person name="Unkles S.E."/>
            <person name="van de Wiele N."/>
            <person name="van Rossen-Uffink D."/>
            <person name="Oliveira J.V."/>
            <person name="Vesth T.C."/>
            <person name="Visser J."/>
            <person name="Yu J.-H."/>
            <person name="Zhou M."/>
            <person name="Andersen M.R."/>
            <person name="Archer D.B."/>
            <person name="Baker S.E."/>
            <person name="Benoit I."/>
            <person name="Brakhage A.A."/>
            <person name="Braus G.H."/>
            <person name="Fischer R."/>
            <person name="Frisvad J.C."/>
            <person name="Goldman G.H."/>
            <person name="Houbraken J."/>
            <person name="Oakley B."/>
            <person name="Pocsi I."/>
            <person name="Scazzocchio C."/>
            <person name="Seiboth B."/>
            <person name="vanKuyk P.A."/>
            <person name="Wortman J."/>
            <person name="Dyer P.S."/>
            <person name="Grigoriev I.V."/>
        </authorList>
    </citation>
    <scope>NUCLEOTIDE SEQUENCE [LARGE SCALE GENOMIC DNA]</scope>
    <source>
        <strain evidence="2">CBS 506.65</strain>
    </source>
</reference>
<dbReference type="OrthoDB" id="4158189at2759"/>
<evidence type="ECO:0000313" key="2">
    <source>
        <dbReference type="Proteomes" id="UP000184188"/>
    </source>
</evidence>
<sequence length="119" mass="13191">MCGPSRPSHGGCIAVIFPLAETSPYPLFFNRDEKTTIMRLGEEASLASCTALHMRIETHGDISQTAEGSPLYCFTLDPRKRQFDLPELELGVSERGIVGRQITLFMDEKEVGRGIIGYN</sequence>
<dbReference type="EMBL" id="KV878357">
    <property type="protein sequence ID" value="OJJ42756.1"/>
    <property type="molecule type" value="Genomic_DNA"/>
</dbReference>
<dbReference type="VEuPathDB" id="FungiDB:ASPZODRAFT_20283"/>
<dbReference type="RefSeq" id="XP_022577266.1">
    <property type="nucleotide sequence ID" value="XM_022727562.1"/>
</dbReference>
<dbReference type="GeneID" id="34614026"/>
<dbReference type="STRING" id="1073090.A0A1L9S6F5"/>
<gene>
    <name evidence="1" type="ORF">ASPZODRAFT_20283</name>
</gene>
<keyword evidence="2" id="KW-1185">Reference proteome</keyword>
<dbReference type="Proteomes" id="UP000184188">
    <property type="component" value="Unassembled WGS sequence"/>
</dbReference>
<accession>A0A1L9S6F5</accession>
<dbReference type="AlphaFoldDB" id="A0A1L9S6F5"/>
<name>A0A1L9S6F5_9EURO</name>